<organism evidence="1 2">
    <name type="scientific">Blepharisma stoltei</name>
    <dbReference type="NCBI Taxonomy" id="1481888"/>
    <lineage>
        <taxon>Eukaryota</taxon>
        <taxon>Sar</taxon>
        <taxon>Alveolata</taxon>
        <taxon>Ciliophora</taxon>
        <taxon>Postciliodesmatophora</taxon>
        <taxon>Heterotrichea</taxon>
        <taxon>Heterotrichida</taxon>
        <taxon>Blepharismidae</taxon>
        <taxon>Blepharisma</taxon>
    </lineage>
</organism>
<dbReference type="AlphaFoldDB" id="A0AAU9JPX5"/>
<evidence type="ECO:0000313" key="2">
    <source>
        <dbReference type="Proteomes" id="UP001162131"/>
    </source>
</evidence>
<gene>
    <name evidence="1" type="ORF">BSTOLATCC_MIC32854</name>
</gene>
<dbReference type="EMBL" id="CAJZBQ010000033">
    <property type="protein sequence ID" value="CAG9322949.1"/>
    <property type="molecule type" value="Genomic_DNA"/>
</dbReference>
<dbReference type="InterPro" id="IPR016024">
    <property type="entry name" value="ARM-type_fold"/>
</dbReference>
<accession>A0AAU9JPX5</accession>
<dbReference type="InterPro" id="IPR011989">
    <property type="entry name" value="ARM-like"/>
</dbReference>
<evidence type="ECO:0000313" key="1">
    <source>
        <dbReference type="EMBL" id="CAG9322949.1"/>
    </source>
</evidence>
<dbReference type="Proteomes" id="UP001162131">
    <property type="component" value="Unassembled WGS sequence"/>
</dbReference>
<sequence>MVSIKTFGSQSATVSSQTTSEKLQPPSEYLDYLNKRGESIQDFDLKKQYFKEILNVYKNSKMQISLPSIAQMINFDDEPIIIEAIDVLSLMLQNNDESINAMIYNGVLIDLLKLCGNKSSEKIIKAAISFLLEIIEISEQARFLLYFSGKKETLAKLIMAENKLISTKAIDIIYKVYYPNEDAIRKLFSHEKLSISKETNESKGWINNYSIAIILSKVIESVPDEVERIIELKIIDSLLESLGEHSIIIVNTSLMCLSYMIRFGK</sequence>
<proteinExistence type="predicted"/>
<dbReference type="Gene3D" id="1.25.10.10">
    <property type="entry name" value="Leucine-rich Repeat Variant"/>
    <property type="match status" value="1"/>
</dbReference>
<comment type="caution">
    <text evidence="1">The sequence shown here is derived from an EMBL/GenBank/DDBJ whole genome shotgun (WGS) entry which is preliminary data.</text>
</comment>
<name>A0AAU9JPX5_9CILI</name>
<keyword evidence="2" id="KW-1185">Reference proteome</keyword>
<reference evidence="1" key="1">
    <citation type="submission" date="2021-09" db="EMBL/GenBank/DDBJ databases">
        <authorList>
            <consortium name="AG Swart"/>
            <person name="Singh M."/>
            <person name="Singh A."/>
            <person name="Seah K."/>
            <person name="Emmerich C."/>
        </authorList>
    </citation>
    <scope>NUCLEOTIDE SEQUENCE</scope>
    <source>
        <strain evidence="1">ATCC30299</strain>
    </source>
</reference>
<protein>
    <submittedName>
        <fullName evidence="1">Uncharacterized protein</fullName>
    </submittedName>
</protein>
<dbReference type="SUPFAM" id="SSF48371">
    <property type="entry name" value="ARM repeat"/>
    <property type="match status" value="1"/>
</dbReference>